<evidence type="ECO:0000313" key="4">
    <source>
        <dbReference type="Proteomes" id="UP001258315"/>
    </source>
</evidence>
<sequence length="163" mass="18674">MKRILFLLTLVIATACTQAQNKSNSKIDKIPTYKILTADSNYRTQANLKKGQPVMIIYFSPDCSHCQQLMYDMKEQMKDFSNIQIVMITDAMYKLVKGFHRDFGLSAYKNLTVGTEENSYAIINYYNVKMTPYIAIYNHSGKLVKAYDKVPKMKELAATVKKA</sequence>
<comment type="caution">
    <text evidence="3">The sequence shown here is derived from an EMBL/GenBank/DDBJ whole genome shotgun (WGS) entry which is preliminary data.</text>
</comment>
<reference evidence="4" key="1">
    <citation type="submission" date="2023-07" db="EMBL/GenBank/DDBJ databases">
        <title>Functional and genomic diversity of the sorghum phyllosphere microbiome.</title>
        <authorList>
            <person name="Shade A."/>
        </authorList>
    </citation>
    <scope>NUCLEOTIDE SEQUENCE [LARGE SCALE GENOMIC DNA]</scope>
    <source>
        <strain evidence="4">SORGH_AS_0422</strain>
    </source>
</reference>
<gene>
    <name evidence="3" type="ORF">QE417_001973</name>
</gene>
<dbReference type="Gene3D" id="3.40.30.10">
    <property type="entry name" value="Glutaredoxin"/>
    <property type="match status" value="1"/>
</dbReference>
<dbReference type="Proteomes" id="UP001258315">
    <property type="component" value="Unassembled WGS sequence"/>
</dbReference>
<feature type="domain" description="Thioredoxin" evidence="2">
    <location>
        <begin position="24"/>
        <end position="163"/>
    </location>
</feature>
<evidence type="ECO:0000256" key="1">
    <source>
        <dbReference type="SAM" id="SignalP"/>
    </source>
</evidence>
<dbReference type="InterPro" id="IPR036249">
    <property type="entry name" value="Thioredoxin-like_sf"/>
</dbReference>
<protein>
    <submittedName>
        <fullName evidence="3">Thioredoxin-related protein</fullName>
    </submittedName>
</protein>
<dbReference type="Pfam" id="PF13098">
    <property type="entry name" value="Thioredoxin_2"/>
    <property type="match status" value="1"/>
</dbReference>
<evidence type="ECO:0000313" key="3">
    <source>
        <dbReference type="EMBL" id="MDT3402901.1"/>
    </source>
</evidence>
<keyword evidence="4" id="KW-1185">Reference proteome</keyword>
<proteinExistence type="predicted"/>
<dbReference type="InterPro" id="IPR012336">
    <property type="entry name" value="Thioredoxin-like_fold"/>
</dbReference>
<evidence type="ECO:0000259" key="2">
    <source>
        <dbReference type="PROSITE" id="PS51352"/>
    </source>
</evidence>
<dbReference type="EMBL" id="JAVLVU010000001">
    <property type="protein sequence ID" value="MDT3402901.1"/>
    <property type="molecule type" value="Genomic_DNA"/>
</dbReference>
<dbReference type="InterPro" id="IPR013766">
    <property type="entry name" value="Thioredoxin_domain"/>
</dbReference>
<organism evidence="3 4">
    <name type="scientific">Mucilaginibacter terrae</name>
    <dbReference type="NCBI Taxonomy" id="1955052"/>
    <lineage>
        <taxon>Bacteria</taxon>
        <taxon>Pseudomonadati</taxon>
        <taxon>Bacteroidota</taxon>
        <taxon>Sphingobacteriia</taxon>
        <taxon>Sphingobacteriales</taxon>
        <taxon>Sphingobacteriaceae</taxon>
        <taxon>Mucilaginibacter</taxon>
    </lineage>
</organism>
<dbReference type="PROSITE" id="PS51352">
    <property type="entry name" value="THIOREDOXIN_2"/>
    <property type="match status" value="1"/>
</dbReference>
<dbReference type="RefSeq" id="WP_311949588.1">
    <property type="nucleotide sequence ID" value="NZ_JAVLVU010000001.1"/>
</dbReference>
<feature type="chain" id="PRO_5046667884" evidence="1">
    <location>
        <begin position="20"/>
        <end position="163"/>
    </location>
</feature>
<name>A0ABU3GSZ7_9SPHI</name>
<accession>A0ABU3GSZ7</accession>
<dbReference type="SUPFAM" id="SSF52833">
    <property type="entry name" value="Thioredoxin-like"/>
    <property type="match status" value="1"/>
</dbReference>
<keyword evidence="1" id="KW-0732">Signal</keyword>
<feature type="signal peptide" evidence="1">
    <location>
        <begin position="1"/>
        <end position="19"/>
    </location>
</feature>
<dbReference type="PROSITE" id="PS51257">
    <property type="entry name" value="PROKAR_LIPOPROTEIN"/>
    <property type="match status" value="1"/>
</dbReference>